<evidence type="ECO:0000313" key="11">
    <source>
        <dbReference type="EMBL" id="KAL1521984.1"/>
    </source>
</evidence>
<dbReference type="AlphaFoldDB" id="A0AB34JJ80"/>
<feature type="domain" description="RING-type" evidence="9">
    <location>
        <begin position="534"/>
        <end position="574"/>
    </location>
</feature>
<reference evidence="11 12" key="1">
    <citation type="journal article" date="2024" name="Science">
        <title>Giant polyketide synthase enzymes in the biosynthesis of giant marine polyether toxins.</title>
        <authorList>
            <person name="Fallon T.R."/>
            <person name="Shende V.V."/>
            <person name="Wierzbicki I.H."/>
            <person name="Pendleton A.L."/>
            <person name="Watervoot N.F."/>
            <person name="Auber R.P."/>
            <person name="Gonzalez D.J."/>
            <person name="Wisecaver J.H."/>
            <person name="Moore B.S."/>
        </authorList>
    </citation>
    <scope>NUCLEOTIDE SEQUENCE [LARGE SCALE GENOMIC DNA]</scope>
    <source>
        <strain evidence="11 12">12B1</strain>
    </source>
</reference>
<organism evidence="11 12">
    <name type="scientific">Prymnesium parvum</name>
    <name type="common">Toxic golden alga</name>
    <dbReference type="NCBI Taxonomy" id="97485"/>
    <lineage>
        <taxon>Eukaryota</taxon>
        <taxon>Haptista</taxon>
        <taxon>Haptophyta</taxon>
        <taxon>Prymnesiophyceae</taxon>
        <taxon>Prymnesiales</taxon>
        <taxon>Prymnesiaceae</taxon>
        <taxon>Prymnesium</taxon>
    </lineage>
</organism>
<sequence length="588" mass="62882">MICNFCSRSLAPATVNQGNHMCEVFWDYYAELRHSAASCALLIGGVHNLSEHQLQSFVAQLSGDVPTPSTVRRVQHGPSQGTTHFNGLFVLTDEDSMAHALRLLSNFGVRLIPLGHAATWRCLHVQLVPSGLASLQWVGQAESVLLSQLHAPLPMASSAQAMANPHVGGNPHARGNPHVRGEPDGLANALAGLALQYGTHAQQQQLFQAGGPLQLDDTQGVVDVKPPPPNSTPGDWKCGRCTNINFVFRDRCNRCTCPRPRLGPSALYVDVFGQYASALNTTNQLVCPFTVMLSRLPPYVVEHQVVEVMELFGSLAADGIKLHRPAGKALKGRRLGTEFVNAFCRFVHPNSATAAKEKGSVLIAGQHAPISAAFVRGRNAHVKRLAEHSESLGIHQQFAMQPMAPHFNSAAQPPLPPPDGPSYMCKAENVSTAHHLEMPPLPPPTPTPLSNSSDSISTSASASVLPTTSEASAGGPMKSTHSSKFASSDRPKQPASPPASATAFSQDESDYYKELRGFDEFSDLPYSATLKDECVVCNALGLDGEPPTHALVPCGHLCVCFSCAKTCTRCPICRTPSSTAVKINKVFA</sequence>
<dbReference type="EMBL" id="JBGBPQ010000007">
    <property type="protein sequence ID" value="KAL1521984.1"/>
    <property type="molecule type" value="Genomic_DNA"/>
</dbReference>
<dbReference type="SUPFAM" id="SSF90209">
    <property type="entry name" value="Ran binding protein zinc finger-like"/>
    <property type="match status" value="1"/>
</dbReference>
<dbReference type="SMART" id="SM00547">
    <property type="entry name" value="ZnF_RBZ"/>
    <property type="match status" value="1"/>
</dbReference>
<keyword evidence="6" id="KW-0539">Nucleus</keyword>
<evidence type="ECO:0000259" key="10">
    <source>
        <dbReference type="PROSITE" id="PS50199"/>
    </source>
</evidence>
<dbReference type="InterPro" id="IPR034870">
    <property type="entry name" value="TET_fam"/>
</dbReference>
<evidence type="ECO:0000256" key="5">
    <source>
        <dbReference type="ARBA" id="ARBA00022884"/>
    </source>
</evidence>
<feature type="region of interest" description="Disordered" evidence="8">
    <location>
        <begin position="406"/>
        <end position="425"/>
    </location>
</feature>
<feature type="domain" description="RanBP2-type" evidence="10">
    <location>
        <begin position="232"/>
        <end position="261"/>
    </location>
</feature>
<name>A0AB34JJ80_PRYPA</name>
<keyword evidence="12" id="KW-1185">Reference proteome</keyword>
<feature type="compositionally biased region" description="Low complexity" evidence="8">
    <location>
        <begin position="448"/>
        <end position="463"/>
    </location>
</feature>
<dbReference type="Gene3D" id="3.30.40.10">
    <property type="entry name" value="Zinc/RING finger domain, C3HC4 (zinc finger)"/>
    <property type="match status" value="1"/>
</dbReference>
<evidence type="ECO:0000256" key="6">
    <source>
        <dbReference type="ARBA" id="ARBA00023242"/>
    </source>
</evidence>
<proteinExistence type="predicted"/>
<protein>
    <recommendedName>
        <fullName evidence="13">RanBP-type and C3HC4-type zinc finger-containing protein 1</fullName>
    </recommendedName>
</protein>
<evidence type="ECO:0000256" key="3">
    <source>
        <dbReference type="ARBA" id="ARBA00022771"/>
    </source>
</evidence>
<dbReference type="Proteomes" id="UP001515480">
    <property type="component" value="Unassembled WGS sequence"/>
</dbReference>
<evidence type="ECO:0000256" key="7">
    <source>
        <dbReference type="PROSITE-ProRule" id="PRU00322"/>
    </source>
</evidence>
<comment type="caution">
    <text evidence="11">The sequence shown here is derived from an EMBL/GenBank/DDBJ whole genome shotgun (WGS) entry which is preliminary data.</text>
</comment>
<dbReference type="Pfam" id="PF13920">
    <property type="entry name" value="zf-C3HC4_3"/>
    <property type="match status" value="1"/>
</dbReference>
<evidence type="ECO:0000259" key="9">
    <source>
        <dbReference type="PROSITE" id="PS50089"/>
    </source>
</evidence>
<evidence type="ECO:0000256" key="1">
    <source>
        <dbReference type="ARBA" id="ARBA00004123"/>
    </source>
</evidence>
<evidence type="ECO:0000256" key="4">
    <source>
        <dbReference type="ARBA" id="ARBA00022833"/>
    </source>
</evidence>
<comment type="subcellular location">
    <subcellularLocation>
        <location evidence="1">Nucleus</location>
    </subcellularLocation>
</comment>
<evidence type="ECO:0008006" key="13">
    <source>
        <dbReference type="Google" id="ProtNLM"/>
    </source>
</evidence>
<feature type="region of interest" description="Disordered" evidence="8">
    <location>
        <begin position="435"/>
        <end position="506"/>
    </location>
</feature>
<dbReference type="InterPro" id="IPR013083">
    <property type="entry name" value="Znf_RING/FYVE/PHD"/>
</dbReference>
<keyword evidence="5" id="KW-0694">RNA-binding</keyword>
<accession>A0AB34JJ80</accession>
<evidence type="ECO:0000256" key="8">
    <source>
        <dbReference type="SAM" id="MobiDB-lite"/>
    </source>
</evidence>
<keyword evidence="4" id="KW-0862">Zinc</keyword>
<dbReference type="GO" id="GO:0008270">
    <property type="term" value="F:zinc ion binding"/>
    <property type="evidence" value="ECO:0007669"/>
    <property type="project" value="UniProtKB-KW"/>
</dbReference>
<keyword evidence="2" id="KW-0479">Metal-binding</keyword>
<dbReference type="InterPro" id="IPR001876">
    <property type="entry name" value="Znf_RanBP2"/>
</dbReference>
<dbReference type="PROSITE" id="PS50089">
    <property type="entry name" value="ZF_RING_2"/>
    <property type="match status" value="1"/>
</dbReference>
<dbReference type="InterPro" id="IPR036443">
    <property type="entry name" value="Znf_RanBP2_sf"/>
</dbReference>
<dbReference type="InterPro" id="IPR001841">
    <property type="entry name" value="Znf_RING"/>
</dbReference>
<dbReference type="Gene3D" id="4.10.1060.10">
    <property type="entry name" value="Zinc finger, RanBP2-type"/>
    <property type="match status" value="1"/>
</dbReference>
<dbReference type="PROSITE" id="PS01358">
    <property type="entry name" value="ZF_RANBP2_1"/>
    <property type="match status" value="1"/>
</dbReference>
<dbReference type="GO" id="GO:0003723">
    <property type="term" value="F:RNA binding"/>
    <property type="evidence" value="ECO:0007669"/>
    <property type="project" value="UniProtKB-KW"/>
</dbReference>
<evidence type="ECO:0000256" key="2">
    <source>
        <dbReference type="ARBA" id="ARBA00022723"/>
    </source>
</evidence>
<dbReference type="PANTHER" id="PTHR23238">
    <property type="entry name" value="RNA BINDING PROTEIN"/>
    <property type="match status" value="1"/>
</dbReference>
<dbReference type="GO" id="GO:0005634">
    <property type="term" value="C:nucleus"/>
    <property type="evidence" value="ECO:0007669"/>
    <property type="project" value="UniProtKB-SubCell"/>
</dbReference>
<gene>
    <name evidence="11" type="ORF">AB1Y20_021629</name>
</gene>
<dbReference type="PROSITE" id="PS50199">
    <property type="entry name" value="ZF_RANBP2_2"/>
    <property type="match status" value="1"/>
</dbReference>
<keyword evidence="3 7" id="KW-0863">Zinc-finger</keyword>
<evidence type="ECO:0000313" key="12">
    <source>
        <dbReference type="Proteomes" id="UP001515480"/>
    </source>
</evidence>
<dbReference type="GO" id="GO:0006355">
    <property type="term" value="P:regulation of DNA-templated transcription"/>
    <property type="evidence" value="ECO:0007669"/>
    <property type="project" value="InterPro"/>
</dbReference>